<organism evidence="2 3">
    <name type="scientific">Cupriavidus necator</name>
    <name type="common">Alcaligenes eutrophus</name>
    <name type="synonym">Ralstonia eutropha</name>
    <dbReference type="NCBI Taxonomy" id="106590"/>
    <lineage>
        <taxon>Bacteria</taxon>
        <taxon>Pseudomonadati</taxon>
        <taxon>Pseudomonadota</taxon>
        <taxon>Betaproteobacteria</taxon>
        <taxon>Burkholderiales</taxon>
        <taxon>Burkholderiaceae</taxon>
        <taxon>Cupriavidus</taxon>
    </lineage>
</organism>
<dbReference type="Proteomes" id="UP000189627">
    <property type="component" value="Chromosome 2"/>
</dbReference>
<dbReference type="CDD" id="cd16329">
    <property type="entry name" value="LolA_like"/>
    <property type="match status" value="1"/>
</dbReference>
<accession>A0A1U9V1E0</accession>
<name>A0A1U9V1E0_CUPNE</name>
<feature type="signal peptide" evidence="1">
    <location>
        <begin position="1"/>
        <end position="24"/>
    </location>
</feature>
<dbReference type="InterPro" id="IPR010752">
    <property type="entry name" value="DUF1329"/>
</dbReference>
<dbReference type="EMBL" id="CP017758">
    <property type="protein sequence ID" value="AQV98195.1"/>
    <property type="molecule type" value="Genomic_DNA"/>
</dbReference>
<dbReference type="OrthoDB" id="6751304at2"/>
<evidence type="ECO:0000313" key="2">
    <source>
        <dbReference type="EMBL" id="AQV98195.1"/>
    </source>
</evidence>
<dbReference type="KEGG" id="cuh:BJN34_30460"/>
<protein>
    <submittedName>
        <fullName evidence="2">DUF1329 domain-containing protein</fullName>
    </submittedName>
</protein>
<feature type="chain" id="PRO_5012730706" evidence="1">
    <location>
        <begin position="25"/>
        <end position="457"/>
    </location>
</feature>
<dbReference type="Pfam" id="PF07044">
    <property type="entry name" value="DUF1329"/>
    <property type="match status" value="1"/>
</dbReference>
<gene>
    <name evidence="2" type="ORF">BJN34_30460</name>
</gene>
<dbReference type="RefSeq" id="WP_078200485.1">
    <property type="nucleotide sequence ID" value="NZ_CP017758.1"/>
</dbReference>
<reference evidence="3" key="1">
    <citation type="submission" date="2017-02" db="EMBL/GenBank/DDBJ databases">
        <title>Complete genome sequence of Cupriavidus necator strain NH9, a 3-chlorobenzoate degrader.</title>
        <authorList>
            <person name="Moriuchi R."/>
            <person name="Dohra H."/>
            <person name="Ogawa N."/>
        </authorList>
    </citation>
    <scope>NUCLEOTIDE SEQUENCE [LARGE SCALE GENOMIC DNA]</scope>
    <source>
        <strain evidence="3">NH9</strain>
    </source>
</reference>
<sequence>MKNSNMYLRAALCGILAVSQLAGAAVPPEEAAKLKTTLTPFGAERAGNKDGTIPAWTGGYAEVPPGYKSGAPRPDPFSAEKSLFSISAKNVDKYADKLSDGVKALLKKYPDSYRLDVYPTHRTAAAPQWVYDNTYRNATRATTTGRGTGLEGAFGGIPFPIPKDGFEAMWNHKLRWMGETTAFTGANYLGTADGKSVLAARVVNKTQNPYYDKGGSLEGFKGANQLLRIFMTDPPFKSGEQYLIVDSINKPRQAWQYLTGQRRVRKAPTIGYDTPDDVNSGQSYYDEAFVFYGDLDRYDWKLVGKREVYVPYNNNKYYQKTPIGQRLMAHHVNPDLVRWELHRVWVVEASLAQGQRHVVQKRRFYLDEDTWAALMGEGWDAEGQLWRVQIQQPMIVPEGPFIYTGGQISVFNLLAGSWVSMGDTDWENASTSSYLKLLDRLPATYFTPEAVAGEGVR</sequence>
<dbReference type="AlphaFoldDB" id="A0A1U9V1E0"/>
<evidence type="ECO:0000256" key="1">
    <source>
        <dbReference type="SAM" id="SignalP"/>
    </source>
</evidence>
<evidence type="ECO:0000313" key="3">
    <source>
        <dbReference type="Proteomes" id="UP000189627"/>
    </source>
</evidence>
<proteinExistence type="predicted"/>
<keyword evidence="1" id="KW-0732">Signal</keyword>
<dbReference type="Gene3D" id="2.50.20.10">
    <property type="entry name" value="Lipoprotein localisation LolA/LolB/LppX"/>
    <property type="match status" value="1"/>
</dbReference>